<reference evidence="6 7" key="1">
    <citation type="submission" date="2020-11" db="EMBL/GenBank/DDBJ databases">
        <authorList>
            <person name="Kim M.K."/>
        </authorList>
    </citation>
    <scope>NUCLEOTIDE SEQUENCE [LARGE SCALE GENOMIC DNA]</scope>
    <source>
        <strain evidence="6 7">BT683</strain>
    </source>
</reference>
<evidence type="ECO:0000313" key="7">
    <source>
        <dbReference type="Proteomes" id="UP000597617"/>
    </source>
</evidence>
<feature type="domain" description="DUF5597" evidence="5">
    <location>
        <begin position="412"/>
        <end position="542"/>
    </location>
</feature>
<keyword evidence="1" id="KW-0378">Hydrolase</keyword>
<comment type="caution">
    <text evidence="6">The sequence shown here is derived from an EMBL/GenBank/DDBJ whole genome shotgun (WGS) entry which is preliminary data.</text>
</comment>
<dbReference type="EMBL" id="JADQDQ010000004">
    <property type="protein sequence ID" value="MBF9237727.1"/>
    <property type="molecule type" value="Genomic_DNA"/>
</dbReference>
<proteinExistence type="predicted"/>
<name>A0ABS0IH93_9BACT</name>
<keyword evidence="7" id="KW-1185">Reference proteome</keyword>
<evidence type="ECO:0000259" key="5">
    <source>
        <dbReference type="Pfam" id="PF18120"/>
    </source>
</evidence>
<feature type="chain" id="PRO_5046501791" evidence="3">
    <location>
        <begin position="39"/>
        <end position="558"/>
    </location>
</feature>
<dbReference type="InterPro" id="IPR013529">
    <property type="entry name" value="Glyco_hydro_42_N"/>
</dbReference>
<dbReference type="InterPro" id="IPR040719">
    <property type="entry name" value="DUF5597"/>
</dbReference>
<dbReference type="Pfam" id="PF02449">
    <property type="entry name" value="Glyco_hydro_42"/>
    <property type="match status" value="1"/>
</dbReference>
<sequence length="558" mass="62357">MTFFFLPAFLSNKSKRFALLHKLLLLLLLIGTALAAQAQSPANMPRLVKTGQSTQLLVDGKPYFVLGGELGNSTASSTAYMQPVWPKLKAMHLNTVIAPVYWELMEPTEGKFDFTLVDVLLRDARKHQMKLVLLWFGAWKNSMSCYAPAWVKTDLKRFPRVEDDKGVPQEIMTPFSSANLEADRKAFVQLMQHLKATDDQQHTVITVQVENEIGMLPTARSYDDRANAAFKQPVPAPLLTYLQRERKNLKPEFAAIWQRQGAKTKGTWEEVFGKSLATDEIFMAWYYATFTNAITVAGKAAYPLPMYVNAALNRPNVPPGKYPSAGPLPHLMDVWQAGAPAIDILAPDFYNPNFEHWCDLYTRGSNPLFIPEIRFEAGVDAKALFAFGNYNCLSFAPFAIEGSDTLKSPPIGKAYELLRQVTFLLGKYQPAGQVRGFLLQKDSAARAFALGDYQFTVKHEYALGWSMGSKKPDWSPGGGLIIAVAPDEFYVVGTGLVLTAEPTAKGKRAGYLSVDEGRFENEKWLPGRRMNGDQDHQGRHVRVSGGDYSIQRVKLYTY</sequence>
<evidence type="ECO:0000259" key="4">
    <source>
        <dbReference type="Pfam" id="PF02449"/>
    </source>
</evidence>
<dbReference type="Proteomes" id="UP000597617">
    <property type="component" value="Unassembled WGS sequence"/>
</dbReference>
<evidence type="ECO:0000256" key="3">
    <source>
        <dbReference type="SAM" id="SignalP"/>
    </source>
</evidence>
<organism evidence="6 7">
    <name type="scientific">Hymenobacter jeongseonensis</name>
    <dbReference type="NCBI Taxonomy" id="2791027"/>
    <lineage>
        <taxon>Bacteria</taxon>
        <taxon>Pseudomonadati</taxon>
        <taxon>Bacteroidota</taxon>
        <taxon>Cytophagia</taxon>
        <taxon>Cytophagales</taxon>
        <taxon>Hymenobacteraceae</taxon>
        <taxon>Hymenobacter</taxon>
    </lineage>
</organism>
<keyword evidence="3" id="KW-0732">Signal</keyword>
<dbReference type="InterPro" id="IPR017853">
    <property type="entry name" value="GH"/>
</dbReference>
<evidence type="ECO:0000256" key="1">
    <source>
        <dbReference type="ARBA" id="ARBA00022801"/>
    </source>
</evidence>
<keyword evidence="2" id="KW-0326">Glycosidase</keyword>
<dbReference type="Pfam" id="PF18120">
    <property type="entry name" value="DUF5597"/>
    <property type="match status" value="1"/>
</dbReference>
<dbReference type="SUPFAM" id="SSF51445">
    <property type="entry name" value="(Trans)glycosidases"/>
    <property type="match status" value="1"/>
</dbReference>
<gene>
    <name evidence="6" type="ORF">I2I05_10010</name>
</gene>
<evidence type="ECO:0000313" key="6">
    <source>
        <dbReference type="EMBL" id="MBF9237727.1"/>
    </source>
</evidence>
<dbReference type="Gene3D" id="3.20.20.80">
    <property type="entry name" value="Glycosidases"/>
    <property type="match status" value="1"/>
</dbReference>
<accession>A0ABS0IH93</accession>
<protein>
    <submittedName>
        <fullName evidence="6">DUF5597 domain-containing protein</fullName>
    </submittedName>
</protein>
<feature type="domain" description="Glycoside hydrolase family 42 N-terminal" evidence="4">
    <location>
        <begin position="87"/>
        <end position="232"/>
    </location>
</feature>
<dbReference type="Gene3D" id="2.60.220.20">
    <property type="entry name" value="putative beta-Galactosidase from caulobacter crescentus"/>
    <property type="match status" value="1"/>
</dbReference>
<feature type="signal peptide" evidence="3">
    <location>
        <begin position="1"/>
        <end position="38"/>
    </location>
</feature>
<evidence type="ECO:0000256" key="2">
    <source>
        <dbReference type="ARBA" id="ARBA00023295"/>
    </source>
</evidence>